<dbReference type="InterPro" id="IPR001584">
    <property type="entry name" value="Integrase_cat-core"/>
</dbReference>
<dbReference type="InterPro" id="IPR012337">
    <property type="entry name" value="RNaseH-like_sf"/>
</dbReference>
<dbReference type="PANTHER" id="PTHR37984:SF5">
    <property type="entry name" value="PROTEIN NYNRIN-LIKE"/>
    <property type="match status" value="1"/>
</dbReference>
<dbReference type="GO" id="GO:0003676">
    <property type="term" value="F:nucleic acid binding"/>
    <property type="evidence" value="ECO:0007669"/>
    <property type="project" value="InterPro"/>
</dbReference>
<dbReference type="eggNOG" id="KOG0017">
    <property type="taxonomic scope" value="Eukaryota"/>
</dbReference>
<dbReference type="SUPFAM" id="SSF53098">
    <property type="entry name" value="Ribonuclease H-like"/>
    <property type="match status" value="1"/>
</dbReference>
<evidence type="ECO:0000313" key="3">
    <source>
        <dbReference type="Proteomes" id="UP000026915"/>
    </source>
</evidence>
<dbReference type="HOGENOM" id="CLU_157692_0_0_1"/>
<keyword evidence="3" id="KW-1185">Reference proteome</keyword>
<dbReference type="OMA" id="ANDAKVM"/>
<dbReference type="EMBL" id="CM001881">
    <property type="protein sequence ID" value="EOY21425.1"/>
    <property type="molecule type" value="Genomic_DNA"/>
</dbReference>
<sequence length="97" mass="10805">MGPFIFSFNNCYILLAIYYVSKSVETMALPANDAKVMLKFLRKNIFTRFGIPLVIVSGEGSHFCNNYFAALLAKYGMTHKVAATYHPQTSGQAEISN</sequence>
<dbReference type="Gramene" id="EOY21425">
    <property type="protein sequence ID" value="EOY21425"/>
    <property type="gene ID" value="TCM_012947"/>
</dbReference>
<evidence type="ECO:0000259" key="1">
    <source>
        <dbReference type="PROSITE" id="PS50994"/>
    </source>
</evidence>
<feature type="domain" description="Integrase catalytic" evidence="1">
    <location>
        <begin position="1"/>
        <end position="97"/>
    </location>
</feature>
<dbReference type="PROSITE" id="PS50994">
    <property type="entry name" value="INTEGRASE"/>
    <property type="match status" value="1"/>
</dbReference>
<dbReference type="GO" id="GO:0015074">
    <property type="term" value="P:DNA integration"/>
    <property type="evidence" value="ECO:0007669"/>
    <property type="project" value="InterPro"/>
</dbReference>
<dbReference type="InterPro" id="IPR050951">
    <property type="entry name" value="Retrovirus_Pol_polyprotein"/>
</dbReference>
<dbReference type="Pfam" id="PF00665">
    <property type="entry name" value="rve"/>
    <property type="match status" value="1"/>
</dbReference>
<protein>
    <recommendedName>
        <fullName evidence="1">Integrase catalytic domain-containing protein</fullName>
    </recommendedName>
</protein>
<accession>A0A061FV53</accession>
<dbReference type="PANTHER" id="PTHR37984">
    <property type="entry name" value="PROTEIN CBG26694"/>
    <property type="match status" value="1"/>
</dbReference>
<reference evidence="2 3" key="1">
    <citation type="journal article" date="2013" name="Genome Biol.">
        <title>The genome sequence of the most widely cultivated cacao type and its use to identify candidate genes regulating pod color.</title>
        <authorList>
            <person name="Motamayor J.C."/>
            <person name="Mockaitis K."/>
            <person name="Schmutz J."/>
            <person name="Haiminen N."/>
            <person name="Iii D.L."/>
            <person name="Cornejo O."/>
            <person name="Findley S.D."/>
            <person name="Zheng P."/>
            <person name="Utro F."/>
            <person name="Royaert S."/>
            <person name="Saski C."/>
            <person name="Jenkins J."/>
            <person name="Podicheti R."/>
            <person name="Zhao M."/>
            <person name="Scheffler B.E."/>
            <person name="Stack J.C."/>
            <person name="Feltus F.A."/>
            <person name="Mustiga G.M."/>
            <person name="Amores F."/>
            <person name="Phillips W."/>
            <person name="Marelli J.P."/>
            <person name="May G.D."/>
            <person name="Shapiro H."/>
            <person name="Ma J."/>
            <person name="Bustamante C.D."/>
            <person name="Schnell R.J."/>
            <person name="Main D."/>
            <person name="Gilbert D."/>
            <person name="Parida L."/>
            <person name="Kuhn D.N."/>
        </authorList>
    </citation>
    <scope>NUCLEOTIDE SEQUENCE [LARGE SCALE GENOMIC DNA]</scope>
    <source>
        <strain evidence="3">cv. Matina 1-6</strain>
    </source>
</reference>
<organism evidence="2 3">
    <name type="scientific">Theobroma cacao</name>
    <name type="common">Cacao</name>
    <name type="synonym">Cocoa</name>
    <dbReference type="NCBI Taxonomy" id="3641"/>
    <lineage>
        <taxon>Eukaryota</taxon>
        <taxon>Viridiplantae</taxon>
        <taxon>Streptophyta</taxon>
        <taxon>Embryophyta</taxon>
        <taxon>Tracheophyta</taxon>
        <taxon>Spermatophyta</taxon>
        <taxon>Magnoliopsida</taxon>
        <taxon>eudicotyledons</taxon>
        <taxon>Gunneridae</taxon>
        <taxon>Pentapetalae</taxon>
        <taxon>rosids</taxon>
        <taxon>malvids</taxon>
        <taxon>Malvales</taxon>
        <taxon>Malvaceae</taxon>
        <taxon>Byttnerioideae</taxon>
        <taxon>Theobroma</taxon>
    </lineage>
</organism>
<dbReference type="Proteomes" id="UP000026915">
    <property type="component" value="Chromosome 3"/>
</dbReference>
<gene>
    <name evidence="2" type="ORF">TCM_012947</name>
</gene>
<dbReference type="Gene3D" id="3.30.420.10">
    <property type="entry name" value="Ribonuclease H-like superfamily/Ribonuclease H"/>
    <property type="match status" value="1"/>
</dbReference>
<dbReference type="AlphaFoldDB" id="A0A061FV53"/>
<dbReference type="InParanoid" id="A0A061FV53"/>
<dbReference type="InterPro" id="IPR036397">
    <property type="entry name" value="RNaseH_sf"/>
</dbReference>
<evidence type="ECO:0000313" key="2">
    <source>
        <dbReference type="EMBL" id="EOY21425.1"/>
    </source>
</evidence>
<proteinExistence type="predicted"/>
<name>A0A061FV53_THECC</name>